<organism evidence="2 3">
    <name type="scientific">Candidatus Methylumidiphilus alinenensis</name>
    <dbReference type="NCBI Taxonomy" id="2202197"/>
    <lineage>
        <taxon>Bacteria</taxon>
        <taxon>Pseudomonadati</taxon>
        <taxon>Pseudomonadota</taxon>
        <taxon>Gammaproteobacteria</taxon>
        <taxon>Methylococcales</taxon>
        <taxon>Candidatus Methylumidiphilus</taxon>
    </lineage>
</organism>
<dbReference type="NCBIfam" id="TIGR00074">
    <property type="entry name" value="hypC_hupF"/>
    <property type="match status" value="1"/>
</dbReference>
<dbReference type="Pfam" id="PF01455">
    <property type="entry name" value="HupF_HypC"/>
    <property type="match status" value="1"/>
</dbReference>
<dbReference type="AlphaFoldDB" id="A0A2W4R2Y2"/>
<gene>
    <name evidence="2" type="ORF">DM484_12790</name>
</gene>
<accession>A0A2W4R2Y2</accession>
<dbReference type="PROSITE" id="PS01097">
    <property type="entry name" value="HUPF_HYPC"/>
    <property type="match status" value="1"/>
</dbReference>
<dbReference type="PANTHER" id="PTHR35177:SF2">
    <property type="entry name" value="HYDROGENASE MATURATION FACTOR HYBG"/>
    <property type="match status" value="1"/>
</dbReference>
<dbReference type="PANTHER" id="PTHR35177">
    <property type="entry name" value="HYDROGENASE MATURATION FACTOR HYBG"/>
    <property type="match status" value="1"/>
</dbReference>
<reference evidence="2 3" key="1">
    <citation type="journal article" date="2018" name="Aquat. Microb. Ecol.">
        <title>Gammaproteobacterial methanotrophs dominate.</title>
        <authorList>
            <person name="Rissanen A.J."/>
            <person name="Saarenheimo J."/>
            <person name="Tiirola M."/>
            <person name="Peura S."/>
            <person name="Aalto S.L."/>
            <person name="Karvinen A."/>
            <person name="Nykanen H."/>
        </authorList>
    </citation>
    <scope>NUCLEOTIDE SEQUENCE [LARGE SCALE GENOMIC DNA]</scope>
    <source>
        <strain evidence="2">AMbin10</strain>
    </source>
</reference>
<evidence type="ECO:0000313" key="3">
    <source>
        <dbReference type="Proteomes" id="UP000249396"/>
    </source>
</evidence>
<dbReference type="Gene3D" id="2.30.30.140">
    <property type="match status" value="1"/>
</dbReference>
<dbReference type="EMBL" id="QJPH01000315">
    <property type="protein sequence ID" value="PZN78551.1"/>
    <property type="molecule type" value="Genomic_DNA"/>
</dbReference>
<sequence>MCLAVPMQITNINGFEASCSARGVERDVSLFLLQGESVSVGDYVLIHVGYAIQKLSAEQAQSTWELFDQILDEEPQLHA</sequence>
<dbReference type="SUPFAM" id="SSF159127">
    <property type="entry name" value="HupF/HypC-like"/>
    <property type="match status" value="1"/>
</dbReference>
<dbReference type="InterPro" id="IPR019812">
    <property type="entry name" value="Hydgase_assmbl_chp_CS"/>
</dbReference>
<name>A0A2W4R2Y2_9GAMM</name>
<dbReference type="PRINTS" id="PR00445">
    <property type="entry name" value="HUPFHYPC"/>
</dbReference>
<proteinExistence type="inferred from homology"/>
<dbReference type="InterPro" id="IPR001109">
    <property type="entry name" value="Hydrogenase_HupF/HypC"/>
</dbReference>
<dbReference type="GO" id="GO:1902670">
    <property type="term" value="F:carbon dioxide binding"/>
    <property type="evidence" value="ECO:0007669"/>
    <property type="project" value="TreeGrafter"/>
</dbReference>
<dbReference type="Proteomes" id="UP000249396">
    <property type="component" value="Unassembled WGS sequence"/>
</dbReference>
<dbReference type="GO" id="GO:0005506">
    <property type="term" value="F:iron ion binding"/>
    <property type="evidence" value="ECO:0007669"/>
    <property type="project" value="TreeGrafter"/>
</dbReference>
<evidence type="ECO:0000313" key="2">
    <source>
        <dbReference type="EMBL" id="PZN78551.1"/>
    </source>
</evidence>
<evidence type="ECO:0000256" key="1">
    <source>
        <dbReference type="ARBA" id="ARBA00006018"/>
    </source>
</evidence>
<dbReference type="GO" id="GO:0051604">
    <property type="term" value="P:protein maturation"/>
    <property type="evidence" value="ECO:0007669"/>
    <property type="project" value="TreeGrafter"/>
</dbReference>
<comment type="caution">
    <text evidence="2">The sequence shown here is derived from an EMBL/GenBank/DDBJ whole genome shotgun (WGS) entry which is preliminary data.</text>
</comment>
<protein>
    <submittedName>
        <fullName evidence="2">HypC/HybG/HupF family hydrogenase formation chaperone</fullName>
    </submittedName>
</protein>
<comment type="similarity">
    <text evidence="1">Belongs to the HupF/HypC family.</text>
</comment>